<evidence type="ECO:0000259" key="1">
    <source>
        <dbReference type="Pfam" id="PF15919"/>
    </source>
</evidence>
<dbReference type="CDD" id="cd22231">
    <property type="entry name" value="RHH_NikR_HicB-like"/>
    <property type="match status" value="1"/>
</dbReference>
<protein>
    <submittedName>
        <fullName evidence="2">Type II toxin-antitoxin system HicB family antitoxin</fullName>
    </submittedName>
</protein>
<dbReference type="Proteomes" id="UP000680634">
    <property type="component" value="Unassembled WGS sequence"/>
</dbReference>
<keyword evidence="3" id="KW-1185">Reference proteome</keyword>
<organism evidence="2 3">
    <name type="scientific">Nissabacter archeti</name>
    <dbReference type="NCBI Taxonomy" id="1917880"/>
    <lineage>
        <taxon>Bacteria</taxon>
        <taxon>Pseudomonadati</taxon>
        <taxon>Pseudomonadota</taxon>
        <taxon>Gammaproteobacteria</taxon>
        <taxon>Enterobacterales</taxon>
        <taxon>Yersiniaceae</taxon>
        <taxon>Nissabacter</taxon>
    </lineage>
</organism>
<dbReference type="InterPro" id="IPR035069">
    <property type="entry name" value="TTHA1013/TTHA0281-like"/>
</dbReference>
<dbReference type="Pfam" id="PF15919">
    <property type="entry name" value="HicB_lk_antitox"/>
    <property type="match status" value="1"/>
</dbReference>
<dbReference type="RefSeq" id="WP_212589046.1">
    <property type="nucleotide sequence ID" value="NZ_JAERKB010000005.1"/>
</dbReference>
<comment type="caution">
    <text evidence="2">The sequence shown here is derived from an EMBL/GenBank/DDBJ whole genome shotgun (WGS) entry which is preliminary data.</text>
</comment>
<dbReference type="SUPFAM" id="SSF143100">
    <property type="entry name" value="TTHA1013/TTHA0281-like"/>
    <property type="match status" value="1"/>
</dbReference>
<dbReference type="Gene3D" id="1.10.1220.10">
    <property type="entry name" value="Met repressor-like"/>
    <property type="match status" value="1"/>
</dbReference>
<dbReference type="EMBL" id="JAERKB010000005">
    <property type="protein sequence ID" value="MBS0968857.1"/>
    <property type="molecule type" value="Genomic_DNA"/>
</dbReference>
<dbReference type="InterPro" id="IPR013321">
    <property type="entry name" value="Arc_rbn_hlx_hlx"/>
</dbReference>
<dbReference type="InterPro" id="IPR031807">
    <property type="entry name" value="HicB-like"/>
</dbReference>
<gene>
    <name evidence="2" type="ORF">JK232_08100</name>
</gene>
<dbReference type="InterPro" id="IPR010985">
    <property type="entry name" value="Ribbon_hlx_hlx"/>
</dbReference>
<sequence length="136" mass="15167">MLYPAYIHQDEDGSASGTFPDVPGCLFAGDTLEETVADAKSALEAHFEMLAELGREIPQASGMMSRTGIPDKNYSQGFWYGVMVDLTKFMGKAERINITLPQRLIEKIDTTVNKNPRYSSRSHFLAEAARKELAQY</sequence>
<reference evidence="2 3" key="1">
    <citation type="submission" date="2020-12" db="EMBL/GenBank/DDBJ databases">
        <authorList>
            <person name="Mcmullen J.G."/>
        </authorList>
    </citation>
    <scope>NUCLEOTIDE SEQUENCE [LARGE SCALE GENOMIC DNA]</scope>
    <source>
        <strain evidence="2 3">JGM97</strain>
    </source>
</reference>
<reference evidence="3" key="2">
    <citation type="submission" date="2023-07" db="EMBL/GenBank/DDBJ databases">
        <title>Genome-inferred correspondence between phylogeny and metabolic traits in the wild Drosophila gut microbiome.</title>
        <authorList>
            <person name="Bueno E."/>
            <person name="Blow F."/>
            <person name="Douglas A.E."/>
        </authorList>
    </citation>
    <scope>NUCLEOTIDE SEQUENCE [LARGE SCALE GENOMIC DNA]</scope>
    <source>
        <strain evidence="3">JGM97</strain>
    </source>
</reference>
<name>A0ABS5JFY2_9GAMM</name>
<evidence type="ECO:0000313" key="3">
    <source>
        <dbReference type="Proteomes" id="UP000680634"/>
    </source>
</evidence>
<feature type="domain" description="HicB-like antitoxin of toxin-antitoxin system" evidence="1">
    <location>
        <begin position="3"/>
        <end position="129"/>
    </location>
</feature>
<evidence type="ECO:0000313" key="2">
    <source>
        <dbReference type="EMBL" id="MBS0968857.1"/>
    </source>
</evidence>
<dbReference type="SUPFAM" id="SSF47598">
    <property type="entry name" value="Ribbon-helix-helix"/>
    <property type="match status" value="1"/>
</dbReference>
<proteinExistence type="predicted"/>
<accession>A0ABS5JFY2</accession>
<dbReference type="Gene3D" id="3.30.160.250">
    <property type="match status" value="1"/>
</dbReference>